<name>A0A518BMB7_9BACT</name>
<dbReference type="SUPFAM" id="SSF48403">
    <property type="entry name" value="Ankyrin repeat"/>
    <property type="match status" value="1"/>
</dbReference>
<dbReference type="Gene3D" id="1.25.40.20">
    <property type="entry name" value="Ankyrin repeat-containing domain"/>
    <property type="match status" value="2"/>
</dbReference>
<dbReference type="SMART" id="SM00248">
    <property type="entry name" value="ANK"/>
    <property type="match status" value="6"/>
</dbReference>
<dbReference type="PROSITE" id="PS50297">
    <property type="entry name" value="ANK_REP_REGION"/>
    <property type="match status" value="1"/>
</dbReference>
<dbReference type="PANTHER" id="PTHR24198">
    <property type="entry name" value="ANKYRIN REPEAT AND PROTEIN KINASE DOMAIN-CONTAINING PROTEIN"/>
    <property type="match status" value="1"/>
</dbReference>
<proteinExistence type="predicted"/>
<gene>
    <name evidence="4" type="ORF">Pla133_32150</name>
</gene>
<dbReference type="InterPro" id="IPR036770">
    <property type="entry name" value="Ankyrin_rpt-contain_sf"/>
</dbReference>
<evidence type="ECO:0000313" key="4">
    <source>
        <dbReference type="EMBL" id="QDU68121.1"/>
    </source>
</evidence>
<evidence type="ECO:0000256" key="2">
    <source>
        <dbReference type="ARBA" id="ARBA00023043"/>
    </source>
</evidence>
<dbReference type="AlphaFoldDB" id="A0A518BMB7"/>
<evidence type="ECO:0000256" key="1">
    <source>
        <dbReference type="ARBA" id="ARBA00022737"/>
    </source>
</evidence>
<protein>
    <submittedName>
        <fullName evidence="4">Ankyrin repeats (3 copies)</fullName>
    </submittedName>
</protein>
<keyword evidence="2 3" id="KW-0040">ANK repeat</keyword>
<dbReference type="RefSeq" id="WP_145066867.1">
    <property type="nucleotide sequence ID" value="NZ_CP036287.1"/>
</dbReference>
<dbReference type="Proteomes" id="UP000316921">
    <property type="component" value="Chromosome"/>
</dbReference>
<dbReference type="KEGG" id="pbap:Pla133_32150"/>
<dbReference type="Pfam" id="PF12796">
    <property type="entry name" value="Ank_2"/>
    <property type="match status" value="1"/>
</dbReference>
<dbReference type="PANTHER" id="PTHR24198:SF165">
    <property type="entry name" value="ANKYRIN REPEAT-CONTAINING PROTEIN-RELATED"/>
    <property type="match status" value="1"/>
</dbReference>
<evidence type="ECO:0000313" key="5">
    <source>
        <dbReference type="Proteomes" id="UP000316921"/>
    </source>
</evidence>
<keyword evidence="1" id="KW-0677">Repeat</keyword>
<reference evidence="4 5" key="1">
    <citation type="submission" date="2019-02" db="EMBL/GenBank/DDBJ databases">
        <title>Deep-cultivation of Planctomycetes and their phenomic and genomic characterization uncovers novel biology.</title>
        <authorList>
            <person name="Wiegand S."/>
            <person name="Jogler M."/>
            <person name="Boedeker C."/>
            <person name="Pinto D."/>
            <person name="Vollmers J."/>
            <person name="Rivas-Marin E."/>
            <person name="Kohn T."/>
            <person name="Peeters S.H."/>
            <person name="Heuer A."/>
            <person name="Rast P."/>
            <person name="Oberbeckmann S."/>
            <person name="Bunk B."/>
            <person name="Jeske O."/>
            <person name="Meyerdierks A."/>
            <person name="Storesund J.E."/>
            <person name="Kallscheuer N."/>
            <person name="Luecker S."/>
            <person name="Lage O.M."/>
            <person name="Pohl T."/>
            <person name="Merkel B.J."/>
            <person name="Hornburger P."/>
            <person name="Mueller R.-W."/>
            <person name="Bruemmer F."/>
            <person name="Labrenz M."/>
            <person name="Spormann A.M."/>
            <person name="Op den Camp H."/>
            <person name="Overmann J."/>
            <person name="Amann R."/>
            <person name="Jetten M.S.M."/>
            <person name="Mascher T."/>
            <person name="Medema M.H."/>
            <person name="Devos D.P."/>
            <person name="Kaster A.-K."/>
            <person name="Ovreas L."/>
            <person name="Rohde M."/>
            <person name="Galperin M.Y."/>
            <person name="Jogler C."/>
        </authorList>
    </citation>
    <scope>NUCLEOTIDE SEQUENCE [LARGE SCALE GENOMIC DNA]</scope>
    <source>
        <strain evidence="4 5">Pla133</strain>
    </source>
</reference>
<dbReference type="PROSITE" id="PS50088">
    <property type="entry name" value="ANK_REPEAT"/>
    <property type="match status" value="1"/>
</dbReference>
<feature type="repeat" description="ANK" evidence="3">
    <location>
        <begin position="171"/>
        <end position="203"/>
    </location>
</feature>
<dbReference type="EMBL" id="CP036287">
    <property type="protein sequence ID" value="QDU68121.1"/>
    <property type="molecule type" value="Genomic_DNA"/>
</dbReference>
<keyword evidence="5" id="KW-1185">Reference proteome</keyword>
<accession>A0A518BMB7</accession>
<organism evidence="4 5">
    <name type="scientific">Engelhardtia mirabilis</name>
    <dbReference type="NCBI Taxonomy" id="2528011"/>
    <lineage>
        <taxon>Bacteria</taxon>
        <taxon>Pseudomonadati</taxon>
        <taxon>Planctomycetota</taxon>
        <taxon>Planctomycetia</taxon>
        <taxon>Planctomycetia incertae sedis</taxon>
        <taxon>Engelhardtia</taxon>
    </lineage>
</organism>
<evidence type="ECO:0000256" key="3">
    <source>
        <dbReference type="PROSITE-ProRule" id="PRU00023"/>
    </source>
</evidence>
<dbReference type="InterPro" id="IPR002110">
    <property type="entry name" value="Ankyrin_rpt"/>
</dbReference>
<sequence length="411" mass="42988">MAELPEPALQALIGAALRGRAPQVETLLAMHPGAASRNVHAAAVLLDAEGLALLLEAGPDSAQRAGPGGATPLALVGASRMEDDQRAAAAAKVLLSAGADPNDGRALFAALEGERTSLLDALIAGGGDPTSSDNPRRVSLLHWAVDLCWKPGPVRRLLEGGANPDARWGPLDETLLHVAVRRRRLDGVRMLVEFGATVDAPTKGGDTAWRHALRRPFPEVAEFLASQGASTQLRPADELAVALLQVDLGRAAHVADAHPDLVASLNVEEARLLGDLAGQGKLAAVEFLLDRGADIEARGLDGGTPLEQCGWFAQPDVARLLIARGADIHASGCDHESTPLGWAVHGSRYSGGADGNQAAYLELVDLLLDAGATVDLPGDPPNVPGQRLYRDATETIRARLRERAFPDGVPL</sequence>